<evidence type="ECO:0000313" key="1">
    <source>
        <dbReference type="EMBL" id="KAA8914482.1"/>
    </source>
</evidence>
<sequence length="178" mass="20291">MLFNLPPLDGNWSRSNPVTPFDQKNYLPSHLLEGIALIVSGWGERITPIDKHSLDISPKIVQAPLPAWRLGGYCWMRVIYVQAAETETHHIARRRLLSGVPSRDAAGISWLWWCSYIKTYLSTCRSFSSSRVRVYNWSAFPATRSSRVSLKMLLLPNMARETQEAAHGTCEDTLNWQC</sequence>
<evidence type="ECO:0000313" key="2">
    <source>
        <dbReference type="Proteomes" id="UP000326924"/>
    </source>
</evidence>
<accession>A0A5J5FA87</accession>
<dbReference type="Proteomes" id="UP000326924">
    <property type="component" value="Unassembled WGS sequence"/>
</dbReference>
<comment type="caution">
    <text evidence="1">The sequence shown here is derived from an EMBL/GenBank/DDBJ whole genome shotgun (WGS) entry which is preliminary data.</text>
</comment>
<proteinExistence type="predicted"/>
<protein>
    <submittedName>
        <fullName evidence="1">Uncharacterized protein</fullName>
    </submittedName>
</protein>
<reference evidence="1 2" key="1">
    <citation type="submission" date="2019-09" db="EMBL/GenBank/DDBJ databases">
        <title>Draft genome of the ectomycorrhizal ascomycete Sphaerosporella brunnea.</title>
        <authorList>
            <consortium name="DOE Joint Genome Institute"/>
            <person name="Benucci G.M."/>
            <person name="Marozzi G."/>
            <person name="Antonielli L."/>
            <person name="Sanchez S."/>
            <person name="Marco P."/>
            <person name="Wang X."/>
            <person name="Falini L.B."/>
            <person name="Barry K."/>
            <person name="Haridas S."/>
            <person name="Lipzen A."/>
            <person name="Labutti K."/>
            <person name="Grigoriev I.V."/>
            <person name="Murat C."/>
            <person name="Martin F."/>
            <person name="Albertini E."/>
            <person name="Donnini D."/>
            <person name="Bonito G."/>
        </authorList>
    </citation>
    <scope>NUCLEOTIDE SEQUENCE [LARGE SCALE GENOMIC DNA]</scope>
    <source>
        <strain evidence="1 2">Sb_GMNB300</strain>
    </source>
</reference>
<dbReference type="EMBL" id="VXIS01000005">
    <property type="protein sequence ID" value="KAA8914482.1"/>
    <property type="molecule type" value="Genomic_DNA"/>
</dbReference>
<gene>
    <name evidence="1" type="ORF">FN846DRAFT_926392</name>
</gene>
<keyword evidence="2" id="KW-1185">Reference proteome</keyword>
<dbReference type="InParanoid" id="A0A5J5FA87"/>
<name>A0A5J5FA87_9PEZI</name>
<dbReference type="AlphaFoldDB" id="A0A5J5FA87"/>
<organism evidence="1 2">
    <name type="scientific">Sphaerosporella brunnea</name>
    <dbReference type="NCBI Taxonomy" id="1250544"/>
    <lineage>
        <taxon>Eukaryota</taxon>
        <taxon>Fungi</taxon>
        <taxon>Dikarya</taxon>
        <taxon>Ascomycota</taxon>
        <taxon>Pezizomycotina</taxon>
        <taxon>Pezizomycetes</taxon>
        <taxon>Pezizales</taxon>
        <taxon>Pyronemataceae</taxon>
        <taxon>Sphaerosporella</taxon>
    </lineage>
</organism>